<name>A0A927BWF2_9BACL</name>
<organism evidence="10 11">
    <name type="scientific">Paenibacillus sabuli</name>
    <dbReference type="NCBI Taxonomy" id="2772509"/>
    <lineage>
        <taxon>Bacteria</taxon>
        <taxon>Bacillati</taxon>
        <taxon>Bacillota</taxon>
        <taxon>Bacilli</taxon>
        <taxon>Bacillales</taxon>
        <taxon>Paenibacillaceae</taxon>
        <taxon>Paenibacillus</taxon>
    </lineage>
</organism>
<dbReference type="RefSeq" id="WP_190920192.1">
    <property type="nucleotide sequence ID" value="NZ_JACXIZ010000033.1"/>
</dbReference>
<dbReference type="Gene3D" id="1.20.1250.20">
    <property type="entry name" value="MFS general substrate transporter like domains"/>
    <property type="match status" value="1"/>
</dbReference>
<keyword evidence="3" id="KW-1003">Cell membrane</keyword>
<dbReference type="AlphaFoldDB" id="A0A927BWF2"/>
<reference evidence="10" key="1">
    <citation type="submission" date="2020-09" db="EMBL/GenBank/DDBJ databases">
        <title>A novel bacterium of genus Paenibacillus, isolated from South China Sea.</title>
        <authorList>
            <person name="Huang H."/>
            <person name="Mo K."/>
            <person name="Hu Y."/>
        </authorList>
    </citation>
    <scope>NUCLEOTIDE SEQUENCE</scope>
    <source>
        <strain evidence="10">IB182496</strain>
    </source>
</reference>
<evidence type="ECO:0000256" key="1">
    <source>
        <dbReference type="ARBA" id="ARBA00004651"/>
    </source>
</evidence>
<dbReference type="GO" id="GO:0005886">
    <property type="term" value="C:plasma membrane"/>
    <property type="evidence" value="ECO:0007669"/>
    <property type="project" value="UniProtKB-SubCell"/>
</dbReference>
<evidence type="ECO:0000256" key="6">
    <source>
        <dbReference type="ARBA" id="ARBA00023136"/>
    </source>
</evidence>
<feature type="transmembrane region" description="Helical" evidence="8">
    <location>
        <begin position="46"/>
        <end position="68"/>
    </location>
</feature>
<keyword evidence="5 8" id="KW-1133">Transmembrane helix</keyword>
<gene>
    <name evidence="10" type="ORF">IDH44_18255</name>
</gene>
<evidence type="ECO:0000256" key="2">
    <source>
        <dbReference type="ARBA" id="ARBA00022448"/>
    </source>
</evidence>
<feature type="transmembrane region" description="Helical" evidence="8">
    <location>
        <begin position="346"/>
        <end position="364"/>
    </location>
</feature>
<feature type="transmembrane region" description="Helical" evidence="8">
    <location>
        <begin position="12"/>
        <end position="34"/>
    </location>
</feature>
<accession>A0A927BWF2</accession>
<dbReference type="EMBL" id="JACXIZ010000033">
    <property type="protein sequence ID" value="MBD2847146.1"/>
    <property type="molecule type" value="Genomic_DNA"/>
</dbReference>
<evidence type="ECO:0000256" key="8">
    <source>
        <dbReference type="SAM" id="Phobius"/>
    </source>
</evidence>
<keyword evidence="11" id="KW-1185">Reference proteome</keyword>
<keyword evidence="6 8" id="KW-0472">Membrane</keyword>
<dbReference type="SUPFAM" id="SSF103473">
    <property type="entry name" value="MFS general substrate transporter"/>
    <property type="match status" value="1"/>
</dbReference>
<dbReference type="InterPro" id="IPR036259">
    <property type="entry name" value="MFS_trans_sf"/>
</dbReference>
<proteinExistence type="predicted"/>
<feature type="transmembrane region" description="Helical" evidence="8">
    <location>
        <begin position="168"/>
        <end position="186"/>
    </location>
</feature>
<evidence type="ECO:0000256" key="5">
    <source>
        <dbReference type="ARBA" id="ARBA00022989"/>
    </source>
</evidence>
<comment type="caution">
    <text evidence="10">The sequence shown here is derived from an EMBL/GenBank/DDBJ whole genome shotgun (WGS) entry which is preliminary data.</text>
</comment>
<dbReference type="Proteomes" id="UP000621560">
    <property type="component" value="Unassembled WGS sequence"/>
</dbReference>
<keyword evidence="4 8" id="KW-0812">Transmembrane</keyword>
<keyword evidence="2" id="KW-0813">Transport</keyword>
<feature type="transmembrane region" description="Helical" evidence="8">
    <location>
        <begin position="88"/>
        <end position="113"/>
    </location>
</feature>
<feature type="transmembrane region" description="Helical" evidence="8">
    <location>
        <begin position="316"/>
        <end position="334"/>
    </location>
</feature>
<feature type="transmembrane region" description="Helical" evidence="8">
    <location>
        <begin position="370"/>
        <end position="391"/>
    </location>
</feature>
<sequence length="438" mass="45998">MSPLLRNRVFLVVAGADLLQQISIWIRNMALLFYIMEMTNNDPTAVALLSALQYAPILLFSLVGGTFADRWNPKKTVIAGDTLSALSILAILPLIAAGWWQAVFAATVVSSIVSQFSQPSSAVLFKRHVPETQVGAAIGITQSLMSLFVVLGPVLGTLIYSRFGLERSLWALVALFGAAALLQLLLPASSRSRAGGQAPASAWADLRSGFRYVLAHANLRTIGGLFLLLGLAVGVTQPLDVFVTMERLQLPKEAVQWFAASEGVGMLIGGAVAAAAAGWAQRRGRLILPLAMLVFAAVTMTEVLSLWPLLTGSVRVVSGVTMAFFQIVLSALLIREVAEAYIGRTNGIITPLMMGGMLAGTALSGPLVKLVSLFGAYGLSALLLAAGAVLLTRLRPAGAASAGARASDSAVAGEAQYRHSASANHDSNARPDARAPDL</sequence>
<evidence type="ECO:0000256" key="3">
    <source>
        <dbReference type="ARBA" id="ARBA00022475"/>
    </source>
</evidence>
<evidence type="ECO:0000256" key="4">
    <source>
        <dbReference type="ARBA" id="ARBA00022692"/>
    </source>
</evidence>
<dbReference type="PANTHER" id="PTHR43266">
    <property type="entry name" value="MACROLIDE-EFFLUX PROTEIN"/>
    <property type="match status" value="1"/>
</dbReference>
<feature type="compositionally biased region" description="Basic and acidic residues" evidence="7">
    <location>
        <begin position="427"/>
        <end position="438"/>
    </location>
</feature>
<protein>
    <submittedName>
        <fullName evidence="10">MFS transporter</fullName>
    </submittedName>
</protein>
<evidence type="ECO:0000313" key="10">
    <source>
        <dbReference type="EMBL" id="MBD2847146.1"/>
    </source>
</evidence>
<evidence type="ECO:0000259" key="9">
    <source>
        <dbReference type="PROSITE" id="PS50850"/>
    </source>
</evidence>
<evidence type="ECO:0000256" key="7">
    <source>
        <dbReference type="SAM" id="MobiDB-lite"/>
    </source>
</evidence>
<feature type="transmembrane region" description="Helical" evidence="8">
    <location>
        <begin position="134"/>
        <end position="156"/>
    </location>
</feature>
<dbReference type="InterPro" id="IPR011701">
    <property type="entry name" value="MFS"/>
</dbReference>
<feature type="region of interest" description="Disordered" evidence="7">
    <location>
        <begin position="413"/>
        <end position="438"/>
    </location>
</feature>
<feature type="transmembrane region" description="Helical" evidence="8">
    <location>
        <begin position="286"/>
        <end position="310"/>
    </location>
</feature>
<evidence type="ECO:0000313" key="11">
    <source>
        <dbReference type="Proteomes" id="UP000621560"/>
    </source>
</evidence>
<comment type="subcellular location">
    <subcellularLocation>
        <location evidence="1">Cell membrane</location>
        <topology evidence="1">Multi-pass membrane protein</topology>
    </subcellularLocation>
</comment>
<feature type="transmembrane region" description="Helical" evidence="8">
    <location>
        <begin position="255"/>
        <end position="279"/>
    </location>
</feature>
<dbReference type="PANTHER" id="PTHR43266:SF8">
    <property type="entry name" value="MACROLIDE-EFFLUX PROTEIN"/>
    <property type="match status" value="1"/>
</dbReference>
<feature type="domain" description="Major facilitator superfamily (MFS) profile" evidence="9">
    <location>
        <begin position="9"/>
        <end position="399"/>
    </location>
</feature>
<dbReference type="GO" id="GO:0022857">
    <property type="term" value="F:transmembrane transporter activity"/>
    <property type="evidence" value="ECO:0007669"/>
    <property type="project" value="InterPro"/>
</dbReference>
<dbReference type="Pfam" id="PF07690">
    <property type="entry name" value="MFS_1"/>
    <property type="match status" value="1"/>
</dbReference>
<dbReference type="CDD" id="cd06173">
    <property type="entry name" value="MFS_MefA_like"/>
    <property type="match status" value="1"/>
</dbReference>
<dbReference type="PROSITE" id="PS50850">
    <property type="entry name" value="MFS"/>
    <property type="match status" value="1"/>
</dbReference>
<feature type="transmembrane region" description="Helical" evidence="8">
    <location>
        <begin position="217"/>
        <end position="235"/>
    </location>
</feature>
<dbReference type="InterPro" id="IPR020846">
    <property type="entry name" value="MFS_dom"/>
</dbReference>